<dbReference type="Proteomes" id="UP000053105">
    <property type="component" value="Unassembled WGS sequence"/>
</dbReference>
<evidence type="ECO:0000313" key="3">
    <source>
        <dbReference type="Proteomes" id="UP000053105"/>
    </source>
</evidence>
<reference evidence="2 3" key="1">
    <citation type="submission" date="2015-07" db="EMBL/GenBank/DDBJ databases">
        <title>The genome of Melipona quadrifasciata.</title>
        <authorList>
            <person name="Pan H."/>
            <person name="Kapheim K."/>
        </authorList>
    </citation>
    <scope>NUCLEOTIDE SEQUENCE [LARGE SCALE GENOMIC DNA]</scope>
    <source>
        <strain evidence="2">0111107301</strain>
        <tissue evidence="2">Whole body</tissue>
    </source>
</reference>
<dbReference type="EMBL" id="KQ435759">
    <property type="protein sequence ID" value="KOX75703.1"/>
    <property type="molecule type" value="Genomic_DNA"/>
</dbReference>
<feature type="region of interest" description="Disordered" evidence="1">
    <location>
        <begin position="42"/>
        <end position="106"/>
    </location>
</feature>
<dbReference type="AlphaFoldDB" id="A0A0M9A4E3"/>
<organism evidence="2 3">
    <name type="scientific">Melipona quadrifasciata</name>
    <dbReference type="NCBI Taxonomy" id="166423"/>
    <lineage>
        <taxon>Eukaryota</taxon>
        <taxon>Metazoa</taxon>
        <taxon>Ecdysozoa</taxon>
        <taxon>Arthropoda</taxon>
        <taxon>Hexapoda</taxon>
        <taxon>Insecta</taxon>
        <taxon>Pterygota</taxon>
        <taxon>Neoptera</taxon>
        <taxon>Endopterygota</taxon>
        <taxon>Hymenoptera</taxon>
        <taxon>Apocrita</taxon>
        <taxon>Aculeata</taxon>
        <taxon>Apoidea</taxon>
        <taxon>Anthophila</taxon>
        <taxon>Apidae</taxon>
        <taxon>Melipona</taxon>
    </lineage>
</organism>
<gene>
    <name evidence="2" type="ORF">WN51_12030</name>
</gene>
<feature type="region of interest" description="Disordered" evidence="1">
    <location>
        <begin position="1"/>
        <end position="22"/>
    </location>
</feature>
<evidence type="ECO:0000313" key="2">
    <source>
        <dbReference type="EMBL" id="KOX75703.1"/>
    </source>
</evidence>
<accession>A0A0M9A4E3</accession>
<sequence>MVVAGGRGIITGAEPSGGNASPPGVWWSGLCGGGPPLGSVGSVATGCTAADMDRSTPPNSTGRHPPEPGPLLTAGRIPPPPGSGAYGKNVSLQSGRRKNLEKTRGSNVDLSRSVQAFAATIIKNFNGQARTDEVAVQLVDCEEEEEEEEEEELTHCIDVDK</sequence>
<keyword evidence="3" id="KW-1185">Reference proteome</keyword>
<evidence type="ECO:0000256" key="1">
    <source>
        <dbReference type="SAM" id="MobiDB-lite"/>
    </source>
</evidence>
<dbReference type="OrthoDB" id="10505296at2759"/>
<name>A0A0M9A4E3_9HYME</name>
<protein>
    <submittedName>
        <fullName evidence="2">Uncharacterized protein</fullName>
    </submittedName>
</protein>
<proteinExistence type="predicted"/>